<comment type="caution">
    <text evidence="2">The sequence shown here is derived from an EMBL/GenBank/DDBJ whole genome shotgun (WGS) entry which is preliminary data.</text>
</comment>
<keyword evidence="3" id="KW-1185">Reference proteome</keyword>
<dbReference type="Proteomes" id="UP001221411">
    <property type="component" value="Unassembled WGS sequence"/>
</dbReference>
<reference evidence="2 3" key="1">
    <citation type="submission" date="2022-11" db="EMBL/GenBank/DDBJ databases">
        <title>Minimal conservation of predation-associated metabolite biosynthetic gene clusters underscores biosynthetic potential of Myxococcota including descriptions for ten novel species: Archangium lansinium sp. nov., Myxococcus landrumus sp. nov., Nannocystis bai.</title>
        <authorList>
            <person name="Ahearne A."/>
            <person name="Stevens C."/>
            <person name="Dowd S."/>
        </authorList>
    </citation>
    <scope>NUCLEOTIDE SEQUENCE [LARGE SCALE GENOMIC DNA]</scope>
    <source>
        <strain evidence="2 3">RJM3</strain>
    </source>
</reference>
<feature type="signal peptide" evidence="1">
    <location>
        <begin position="1"/>
        <end position="44"/>
    </location>
</feature>
<organism evidence="2 3">
    <name type="scientific">Polyangium mundeleinium</name>
    <dbReference type="NCBI Taxonomy" id="2995306"/>
    <lineage>
        <taxon>Bacteria</taxon>
        <taxon>Pseudomonadati</taxon>
        <taxon>Myxococcota</taxon>
        <taxon>Polyangia</taxon>
        <taxon>Polyangiales</taxon>
        <taxon>Polyangiaceae</taxon>
        <taxon>Polyangium</taxon>
    </lineage>
</organism>
<name>A0ABT5EMZ3_9BACT</name>
<evidence type="ECO:0000313" key="3">
    <source>
        <dbReference type="Proteomes" id="UP001221411"/>
    </source>
</evidence>
<dbReference type="EMBL" id="JAQNDO010000001">
    <property type="protein sequence ID" value="MDC0742747.1"/>
    <property type="molecule type" value="Genomic_DNA"/>
</dbReference>
<evidence type="ECO:0000313" key="2">
    <source>
        <dbReference type="EMBL" id="MDC0742747.1"/>
    </source>
</evidence>
<accession>A0ABT5EMZ3</accession>
<evidence type="ECO:0000256" key="1">
    <source>
        <dbReference type="SAM" id="SignalP"/>
    </source>
</evidence>
<gene>
    <name evidence="2" type="ORF">POL67_15460</name>
</gene>
<sequence length="214" mass="22174">MRHSAGDAPRPSSGRRLGPPCLVRLVCSFAALALGVTTSVAALAEEPPTAAPAPEPAPTASRGNLRQAKNFVGLGPLFGITGHTDGTISGALGFELSYVRYPVEAFAFGLGAFAQAQSVGFTHGRWAFGPQINFMMFGAEIGAYLEEGYGNRATTIGLHASPFVSIGFFSAAFRIGVPVSAFSEGTPYGLDLGLICAIKAPIPLDGQLFGLAFH</sequence>
<keyword evidence="1" id="KW-0732">Signal</keyword>
<proteinExistence type="predicted"/>
<protein>
    <recommendedName>
        <fullName evidence="4">Adventurous gliding motility protein CglE</fullName>
    </recommendedName>
</protein>
<evidence type="ECO:0008006" key="4">
    <source>
        <dbReference type="Google" id="ProtNLM"/>
    </source>
</evidence>
<feature type="chain" id="PRO_5045722314" description="Adventurous gliding motility protein CglE" evidence="1">
    <location>
        <begin position="45"/>
        <end position="214"/>
    </location>
</feature>
<dbReference type="RefSeq" id="WP_271918122.1">
    <property type="nucleotide sequence ID" value="NZ_JAQNDO010000001.1"/>
</dbReference>